<dbReference type="Pfam" id="PF00440">
    <property type="entry name" value="TetR_N"/>
    <property type="match status" value="1"/>
</dbReference>
<dbReference type="PANTHER" id="PTHR30055:SF238">
    <property type="entry name" value="MYCOFACTOCIN BIOSYNTHESIS TRANSCRIPTIONAL REGULATOR MFTR-RELATED"/>
    <property type="match status" value="1"/>
</dbReference>
<evidence type="ECO:0000313" key="7">
    <source>
        <dbReference type="Proteomes" id="UP000676325"/>
    </source>
</evidence>
<evidence type="ECO:0000313" key="6">
    <source>
        <dbReference type="EMBL" id="MBR7825389.1"/>
    </source>
</evidence>
<proteinExistence type="predicted"/>
<evidence type="ECO:0000256" key="3">
    <source>
        <dbReference type="ARBA" id="ARBA00023163"/>
    </source>
</evidence>
<name>A0A941IFT3_9ACTN</name>
<dbReference type="PRINTS" id="PR00455">
    <property type="entry name" value="HTHTETR"/>
</dbReference>
<reference evidence="6" key="1">
    <citation type="submission" date="2021-04" db="EMBL/GenBank/DDBJ databases">
        <title>Genome based classification of Actinospica acidithermotolerans sp. nov., an actinobacterium isolated from an Indonesian hot spring.</title>
        <authorList>
            <person name="Kusuma A.B."/>
            <person name="Putra K.E."/>
            <person name="Nafisah S."/>
            <person name="Loh J."/>
            <person name="Nouioui I."/>
            <person name="Goodfellow M."/>
        </authorList>
    </citation>
    <scope>NUCLEOTIDE SEQUENCE</scope>
    <source>
        <strain evidence="6">MGRD01-02</strain>
    </source>
</reference>
<evidence type="ECO:0000259" key="5">
    <source>
        <dbReference type="PROSITE" id="PS50977"/>
    </source>
</evidence>
<keyword evidence="7" id="KW-1185">Reference proteome</keyword>
<dbReference type="InterPro" id="IPR001647">
    <property type="entry name" value="HTH_TetR"/>
</dbReference>
<evidence type="ECO:0000256" key="2">
    <source>
        <dbReference type="ARBA" id="ARBA00023125"/>
    </source>
</evidence>
<dbReference type="InterPro" id="IPR009057">
    <property type="entry name" value="Homeodomain-like_sf"/>
</dbReference>
<dbReference type="GO" id="GO:0000976">
    <property type="term" value="F:transcription cis-regulatory region binding"/>
    <property type="evidence" value="ECO:0007669"/>
    <property type="project" value="TreeGrafter"/>
</dbReference>
<evidence type="ECO:0000256" key="4">
    <source>
        <dbReference type="PROSITE-ProRule" id="PRU00335"/>
    </source>
</evidence>
<comment type="caution">
    <text evidence="6">The sequence shown here is derived from an EMBL/GenBank/DDBJ whole genome shotgun (WGS) entry which is preliminary data.</text>
</comment>
<evidence type="ECO:0000256" key="1">
    <source>
        <dbReference type="ARBA" id="ARBA00023015"/>
    </source>
</evidence>
<keyword evidence="2 4" id="KW-0238">DNA-binding</keyword>
<dbReference type="RefSeq" id="WP_212516541.1">
    <property type="nucleotide sequence ID" value="NZ_JAGSOH010000005.1"/>
</dbReference>
<accession>A0A941IFT3</accession>
<dbReference type="InterPro" id="IPR050109">
    <property type="entry name" value="HTH-type_TetR-like_transc_reg"/>
</dbReference>
<feature type="domain" description="HTH tetR-type" evidence="5">
    <location>
        <begin position="16"/>
        <end position="76"/>
    </location>
</feature>
<feature type="DNA-binding region" description="H-T-H motif" evidence="4">
    <location>
        <begin position="39"/>
        <end position="58"/>
    </location>
</feature>
<dbReference type="PANTHER" id="PTHR30055">
    <property type="entry name" value="HTH-TYPE TRANSCRIPTIONAL REGULATOR RUTR"/>
    <property type="match status" value="1"/>
</dbReference>
<organism evidence="6 7">
    <name type="scientific">Actinospica acidithermotolerans</name>
    <dbReference type="NCBI Taxonomy" id="2828514"/>
    <lineage>
        <taxon>Bacteria</taxon>
        <taxon>Bacillati</taxon>
        <taxon>Actinomycetota</taxon>
        <taxon>Actinomycetes</taxon>
        <taxon>Catenulisporales</taxon>
        <taxon>Actinospicaceae</taxon>
        <taxon>Actinospica</taxon>
    </lineage>
</organism>
<dbReference type="SUPFAM" id="SSF46689">
    <property type="entry name" value="Homeodomain-like"/>
    <property type="match status" value="1"/>
</dbReference>
<dbReference type="Gene3D" id="1.10.357.10">
    <property type="entry name" value="Tetracycline Repressor, domain 2"/>
    <property type="match status" value="1"/>
</dbReference>
<dbReference type="EMBL" id="JAGSOH010000005">
    <property type="protein sequence ID" value="MBR7825389.1"/>
    <property type="molecule type" value="Genomic_DNA"/>
</dbReference>
<dbReference type="PROSITE" id="PS50977">
    <property type="entry name" value="HTH_TETR_2"/>
    <property type="match status" value="1"/>
</dbReference>
<keyword evidence="3" id="KW-0804">Transcription</keyword>
<dbReference type="GO" id="GO:0003700">
    <property type="term" value="F:DNA-binding transcription factor activity"/>
    <property type="evidence" value="ECO:0007669"/>
    <property type="project" value="TreeGrafter"/>
</dbReference>
<sequence length="204" mass="22254">MTGRTGRPPLSERRRATTRMEIAEEAVRLFAAKGVAAASADEIAAAAGVSTRTLWRYFRSKEDCVRPLLTAGLDAMADRVRAWDGTGSLLAAVRRSGELSIDPRHVTALRELVVLTRTEPGLRAVWLETHYEAEVLFCRLVAESTGRCADELPLRLHVGMFNLAMRIAVEDWARRGAESPAADLEALTGAVIRTVATAARALED</sequence>
<dbReference type="AlphaFoldDB" id="A0A941IFT3"/>
<keyword evidence="1" id="KW-0805">Transcription regulation</keyword>
<protein>
    <submittedName>
        <fullName evidence="6">TetR family transcriptional regulator</fullName>
    </submittedName>
</protein>
<dbReference type="Proteomes" id="UP000676325">
    <property type="component" value="Unassembled WGS sequence"/>
</dbReference>
<gene>
    <name evidence="6" type="ORF">KDK95_03645</name>
</gene>